<dbReference type="Proteomes" id="UP001621418">
    <property type="component" value="Chromosome"/>
</dbReference>
<evidence type="ECO:0000259" key="2">
    <source>
        <dbReference type="Pfam" id="PF22302"/>
    </source>
</evidence>
<proteinExistence type="predicted"/>
<feature type="domain" description="DUF6968" evidence="2">
    <location>
        <begin position="15"/>
        <end position="67"/>
    </location>
</feature>
<evidence type="ECO:0000313" key="4">
    <source>
        <dbReference type="Proteomes" id="UP001621418"/>
    </source>
</evidence>
<feature type="domain" description="DUF6968" evidence="2">
    <location>
        <begin position="117"/>
        <end position="172"/>
    </location>
</feature>
<accession>A0ABZ1N3R3</accession>
<gene>
    <name evidence="3" type="ORF">OG308_24640</name>
</gene>
<evidence type="ECO:0000313" key="3">
    <source>
        <dbReference type="EMBL" id="WTY34487.1"/>
    </source>
</evidence>
<dbReference type="RefSeq" id="WP_405146874.1">
    <property type="nucleotide sequence ID" value="NZ_CP109527.1"/>
</dbReference>
<keyword evidence="4" id="KW-1185">Reference proteome</keyword>
<evidence type="ECO:0000256" key="1">
    <source>
        <dbReference type="SAM" id="MobiDB-lite"/>
    </source>
</evidence>
<reference evidence="3 4" key="1">
    <citation type="submission" date="2022-10" db="EMBL/GenBank/DDBJ databases">
        <title>The complete genomes of actinobacterial strains from the NBC collection.</title>
        <authorList>
            <person name="Joergensen T.S."/>
            <person name="Alvarez Arevalo M."/>
            <person name="Sterndorff E.B."/>
            <person name="Faurdal D."/>
            <person name="Vuksanovic O."/>
            <person name="Mourched A.-S."/>
            <person name="Charusanti P."/>
            <person name="Shaw S."/>
            <person name="Blin K."/>
            <person name="Weber T."/>
        </authorList>
    </citation>
    <scope>NUCLEOTIDE SEQUENCE [LARGE SCALE GENOMIC DNA]</scope>
    <source>
        <strain evidence="3 4">NBC_01413</strain>
    </source>
</reference>
<sequence>MTSALDEVAIASVLKTGERELRVEIADPHQDHTTQRWQCTYHVEGARARRAHGPDRLAAIYAALIDIPNAAARVGSAVRPTDADPSREPEAPPLPAGSAAKAREFGSQLGARAVNTAAGPVVITIGRPRQDPDRPQTYLCPFRIDERTEAFAQGFDGIHAVMAAIRDVGAILGIPVDWPMPSAPTRR</sequence>
<dbReference type="InterPro" id="IPR054241">
    <property type="entry name" value="DUF6968"/>
</dbReference>
<organism evidence="3 4">
    <name type="scientific">Nocardia salmonicida</name>
    <dbReference type="NCBI Taxonomy" id="53431"/>
    <lineage>
        <taxon>Bacteria</taxon>
        <taxon>Bacillati</taxon>
        <taxon>Actinomycetota</taxon>
        <taxon>Actinomycetes</taxon>
        <taxon>Mycobacteriales</taxon>
        <taxon>Nocardiaceae</taxon>
        <taxon>Nocardia</taxon>
    </lineage>
</organism>
<name>A0ABZ1N3R3_9NOCA</name>
<feature type="compositionally biased region" description="Basic and acidic residues" evidence="1">
    <location>
        <begin position="81"/>
        <end position="90"/>
    </location>
</feature>
<dbReference type="Pfam" id="PF22302">
    <property type="entry name" value="DUF6968"/>
    <property type="match status" value="2"/>
</dbReference>
<dbReference type="EMBL" id="CP109527">
    <property type="protein sequence ID" value="WTY34487.1"/>
    <property type="molecule type" value="Genomic_DNA"/>
</dbReference>
<feature type="region of interest" description="Disordered" evidence="1">
    <location>
        <begin position="76"/>
        <end position="101"/>
    </location>
</feature>
<protein>
    <recommendedName>
        <fullName evidence="2">DUF6968 domain-containing protein</fullName>
    </recommendedName>
</protein>